<dbReference type="AlphaFoldDB" id="A0A067MNB2"/>
<dbReference type="Pfam" id="PF12937">
    <property type="entry name" value="F-box-like"/>
    <property type="match status" value="1"/>
</dbReference>
<name>A0A067MNB2_BOTB1</name>
<organism evidence="2 3">
    <name type="scientific">Botryobasidium botryosum (strain FD-172 SS1)</name>
    <dbReference type="NCBI Taxonomy" id="930990"/>
    <lineage>
        <taxon>Eukaryota</taxon>
        <taxon>Fungi</taxon>
        <taxon>Dikarya</taxon>
        <taxon>Basidiomycota</taxon>
        <taxon>Agaricomycotina</taxon>
        <taxon>Agaricomycetes</taxon>
        <taxon>Cantharellales</taxon>
        <taxon>Botryobasidiaceae</taxon>
        <taxon>Botryobasidium</taxon>
    </lineage>
</organism>
<dbReference type="EMBL" id="KL198025">
    <property type="protein sequence ID" value="KDQ17044.1"/>
    <property type="molecule type" value="Genomic_DNA"/>
</dbReference>
<dbReference type="InterPro" id="IPR036047">
    <property type="entry name" value="F-box-like_dom_sf"/>
</dbReference>
<gene>
    <name evidence="2" type="ORF">BOTBODRAFT_223952</name>
</gene>
<dbReference type="InterPro" id="IPR032675">
    <property type="entry name" value="LRR_dom_sf"/>
</dbReference>
<dbReference type="InParanoid" id="A0A067MNB2"/>
<reference evidence="3" key="1">
    <citation type="journal article" date="2014" name="Proc. Natl. Acad. Sci. U.S.A.">
        <title>Extensive sampling of basidiomycete genomes demonstrates inadequacy of the white-rot/brown-rot paradigm for wood decay fungi.</title>
        <authorList>
            <person name="Riley R."/>
            <person name="Salamov A.A."/>
            <person name="Brown D.W."/>
            <person name="Nagy L.G."/>
            <person name="Floudas D."/>
            <person name="Held B.W."/>
            <person name="Levasseur A."/>
            <person name="Lombard V."/>
            <person name="Morin E."/>
            <person name="Otillar R."/>
            <person name="Lindquist E.A."/>
            <person name="Sun H."/>
            <person name="LaButti K.M."/>
            <person name="Schmutz J."/>
            <person name="Jabbour D."/>
            <person name="Luo H."/>
            <person name="Baker S.E."/>
            <person name="Pisabarro A.G."/>
            <person name="Walton J.D."/>
            <person name="Blanchette R.A."/>
            <person name="Henrissat B."/>
            <person name="Martin F."/>
            <person name="Cullen D."/>
            <person name="Hibbett D.S."/>
            <person name="Grigoriev I.V."/>
        </authorList>
    </citation>
    <scope>NUCLEOTIDE SEQUENCE [LARGE SCALE GENOMIC DNA]</scope>
    <source>
        <strain evidence="3">FD-172 SS1</strain>
    </source>
</reference>
<proteinExistence type="predicted"/>
<dbReference type="HOGENOM" id="CLU_019609_1_0_1"/>
<dbReference type="InterPro" id="IPR001810">
    <property type="entry name" value="F-box_dom"/>
</dbReference>
<evidence type="ECO:0000259" key="1">
    <source>
        <dbReference type="Pfam" id="PF12937"/>
    </source>
</evidence>
<dbReference type="SUPFAM" id="SSF52047">
    <property type="entry name" value="RNI-like"/>
    <property type="match status" value="1"/>
</dbReference>
<dbReference type="PANTHER" id="PTHR38926">
    <property type="entry name" value="F-BOX DOMAIN CONTAINING PROTEIN, EXPRESSED"/>
    <property type="match status" value="1"/>
</dbReference>
<protein>
    <recommendedName>
        <fullName evidence="1">F-box domain-containing protein</fullName>
    </recommendedName>
</protein>
<dbReference type="Gene3D" id="3.80.10.10">
    <property type="entry name" value="Ribonuclease Inhibitor"/>
    <property type="match status" value="1"/>
</dbReference>
<keyword evidence="3" id="KW-1185">Reference proteome</keyword>
<accession>A0A067MNB2</accession>
<dbReference type="Proteomes" id="UP000027195">
    <property type="component" value="Unassembled WGS sequence"/>
</dbReference>
<dbReference type="OrthoDB" id="3365698at2759"/>
<dbReference type="PANTHER" id="PTHR38926:SF5">
    <property type="entry name" value="F-BOX AND LEUCINE-RICH REPEAT PROTEIN 6"/>
    <property type="match status" value="1"/>
</dbReference>
<feature type="domain" description="F-box" evidence="1">
    <location>
        <begin position="8"/>
        <end position="56"/>
    </location>
</feature>
<evidence type="ECO:0000313" key="2">
    <source>
        <dbReference type="EMBL" id="KDQ17044.1"/>
    </source>
</evidence>
<sequence length="547" mass="60904">MVDIIVKRIPTEILLQIFHICKDCQDSAQYLFNLSLVCRLWREVVQGCPTLWSDIWLDVSSDMPKLERQVKYQLERAGDTLLSLAIEFPSHSARRWTEQECAARSVQLAEVVRGSMPRWKLFRMRAYLRETRLFFDNCVGHTPHLSHITIALSDIKFEAGVSRLSIPFQRPVGADSGPPIQASFMSCLPIYPSLGASITSLEVDVTSIHPHTSDLIAMLLSCPNLVRYHLRGGFGQTIGIISDPVQVPLPHLLDLRVSGLRDSVYILGALRFEGLRSLSIDVFYFPPVLQDILESIFRSCTLLTAVNINGSMFDRLDAPLLSGFTWQPVVLPSVKQFTFSRANAALLQLFRQLSLPCAQTLEIHRAPCDVAYHLMSSSAQLASASFFELVDAPLHHAPITTLPNPDTIVIVGSLELLSYIDAPNLCALSLTNTKGYHNIASNIRSLIERSTPPLRKLRLIGVHQLTDEDLIWCLRRLPFVEELEIGSSLLSDITLRALAAPSPPKQGADVGVLLPRLRSANFWDNYPTPHGLAALAASRSAVAWTYD</sequence>
<dbReference type="SUPFAM" id="SSF81383">
    <property type="entry name" value="F-box domain"/>
    <property type="match status" value="1"/>
</dbReference>
<dbReference type="Gene3D" id="1.20.1280.50">
    <property type="match status" value="1"/>
</dbReference>
<evidence type="ECO:0000313" key="3">
    <source>
        <dbReference type="Proteomes" id="UP000027195"/>
    </source>
</evidence>